<evidence type="ECO:0000256" key="10">
    <source>
        <dbReference type="ARBA" id="ARBA00022989"/>
    </source>
</evidence>
<reference evidence="22 23" key="1">
    <citation type="journal article" date="2016" name="Nat. Commun.">
        <title>Thousands of microbial genomes shed light on interconnected biogeochemical processes in an aquifer system.</title>
        <authorList>
            <person name="Anantharaman K."/>
            <person name="Brown C.T."/>
            <person name="Hug L.A."/>
            <person name="Sharon I."/>
            <person name="Castelle C.J."/>
            <person name="Probst A.J."/>
            <person name="Thomas B.C."/>
            <person name="Singh A."/>
            <person name="Wilkins M.J."/>
            <person name="Karaoz U."/>
            <person name="Brodie E.L."/>
            <person name="Williams K.H."/>
            <person name="Hubbard S.S."/>
            <person name="Banfield J.F."/>
        </authorList>
    </citation>
    <scope>NUCLEOTIDE SEQUENCE [LARGE SCALE GENOMIC DNA]</scope>
</reference>
<keyword evidence="3" id="KW-1003">Cell membrane</keyword>
<accession>A0A1G1W1T7</accession>
<dbReference type="GO" id="GO:0015648">
    <property type="term" value="F:lipid-linked peptidoglycan transporter activity"/>
    <property type="evidence" value="ECO:0007669"/>
    <property type="project" value="TreeGrafter"/>
</dbReference>
<dbReference type="GO" id="GO:0005886">
    <property type="term" value="C:plasma membrane"/>
    <property type="evidence" value="ECO:0007669"/>
    <property type="project" value="UniProtKB-SubCell"/>
</dbReference>
<feature type="transmembrane region" description="Helical" evidence="21">
    <location>
        <begin position="180"/>
        <end position="201"/>
    </location>
</feature>
<dbReference type="PANTHER" id="PTHR30474">
    <property type="entry name" value="CELL CYCLE PROTEIN"/>
    <property type="match status" value="1"/>
</dbReference>
<dbReference type="EC" id="2.4.99.28" evidence="19"/>
<feature type="transmembrane region" description="Helical" evidence="21">
    <location>
        <begin position="54"/>
        <end position="74"/>
    </location>
</feature>
<name>A0A1G1W1T7_9BACT</name>
<evidence type="ECO:0000256" key="19">
    <source>
        <dbReference type="ARBA" id="ARBA00044770"/>
    </source>
</evidence>
<dbReference type="GO" id="GO:0008360">
    <property type="term" value="P:regulation of cell shape"/>
    <property type="evidence" value="ECO:0007669"/>
    <property type="project" value="UniProtKB-KW"/>
</dbReference>
<feature type="transmembrane region" description="Helical" evidence="21">
    <location>
        <begin position="109"/>
        <end position="129"/>
    </location>
</feature>
<evidence type="ECO:0000256" key="20">
    <source>
        <dbReference type="ARBA" id="ARBA00049902"/>
    </source>
</evidence>
<evidence type="ECO:0000256" key="4">
    <source>
        <dbReference type="ARBA" id="ARBA00022618"/>
    </source>
</evidence>
<comment type="caution">
    <text evidence="22">The sequence shown here is derived from an EMBL/GenBank/DDBJ whole genome shotgun (WGS) entry which is preliminary data.</text>
</comment>
<evidence type="ECO:0000256" key="6">
    <source>
        <dbReference type="ARBA" id="ARBA00022679"/>
    </source>
</evidence>
<keyword evidence="5" id="KW-0328">Glycosyltransferase</keyword>
<evidence type="ECO:0000256" key="7">
    <source>
        <dbReference type="ARBA" id="ARBA00022692"/>
    </source>
</evidence>
<dbReference type="InterPro" id="IPR013437">
    <property type="entry name" value="FtsW"/>
</dbReference>
<comment type="similarity">
    <text evidence="16">Belongs to the SEDS family. FtsW subfamily.</text>
</comment>
<dbReference type="GO" id="GO:0009252">
    <property type="term" value="P:peptidoglycan biosynthetic process"/>
    <property type="evidence" value="ECO:0007669"/>
    <property type="project" value="UniProtKB-KW"/>
</dbReference>
<keyword evidence="7 21" id="KW-0812">Transmembrane</keyword>
<evidence type="ECO:0000256" key="21">
    <source>
        <dbReference type="SAM" id="Phobius"/>
    </source>
</evidence>
<keyword evidence="12" id="KW-0131">Cell cycle</keyword>
<keyword evidence="6" id="KW-0808">Transferase</keyword>
<evidence type="ECO:0000256" key="18">
    <source>
        <dbReference type="ARBA" id="ARBA00041418"/>
    </source>
</evidence>
<comment type="subcellular location">
    <subcellularLocation>
        <location evidence="1">Cell membrane</location>
        <topology evidence="1">Multi-pass membrane protein</topology>
    </subcellularLocation>
</comment>
<evidence type="ECO:0000256" key="11">
    <source>
        <dbReference type="ARBA" id="ARBA00023136"/>
    </source>
</evidence>
<evidence type="ECO:0000256" key="15">
    <source>
        <dbReference type="ARBA" id="ARBA00033270"/>
    </source>
</evidence>
<evidence type="ECO:0000256" key="13">
    <source>
        <dbReference type="ARBA" id="ARBA00023316"/>
    </source>
</evidence>
<evidence type="ECO:0000256" key="8">
    <source>
        <dbReference type="ARBA" id="ARBA00022960"/>
    </source>
</evidence>
<feature type="transmembrane region" description="Helical" evidence="21">
    <location>
        <begin position="222"/>
        <end position="241"/>
    </location>
</feature>
<dbReference type="Pfam" id="PF01098">
    <property type="entry name" value="FTSW_RODA_SPOVE"/>
    <property type="match status" value="1"/>
</dbReference>
<dbReference type="PANTHER" id="PTHR30474:SF2">
    <property type="entry name" value="PEPTIDOGLYCAN GLYCOSYLTRANSFERASE FTSW-RELATED"/>
    <property type="match status" value="1"/>
</dbReference>
<dbReference type="GO" id="GO:0051301">
    <property type="term" value="P:cell division"/>
    <property type="evidence" value="ECO:0007669"/>
    <property type="project" value="UniProtKB-KW"/>
</dbReference>
<dbReference type="STRING" id="1802591.A2113_03755"/>
<keyword evidence="10 21" id="KW-1133">Transmembrane helix</keyword>
<dbReference type="GO" id="GO:0071555">
    <property type="term" value="P:cell wall organization"/>
    <property type="evidence" value="ECO:0007669"/>
    <property type="project" value="UniProtKB-KW"/>
</dbReference>
<feature type="transmembrane region" description="Helical" evidence="21">
    <location>
        <begin position="81"/>
        <end position="103"/>
    </location>
</feature>
<comment type="catalytic activity">
    <reaction evidence="20">
        <text>[GlcNAc-(1-&gt;4)-Mur2Ac(oyl-L-Ala-gamma-D-Glu-L-Lys-D-Ala-D-Ala)](n)-di-trans,octa-cis-undecaprenyl diphosphate + beta-D-GlcNAc-(1-&gt;4)-Mur2Ac(oyl-L-Ala-gamma-D-Glu-L-Lys-D-Ala-D-Ala)-di-trans,octa-cis-undecaprenyl diphosphate = [GlcNAc-(1-&gt;4)-Mur2Ac(oyl-L-Ala-gamma-D-Glu-L-Lys-D-Ala-D-Ala)](n+1)-di-trans,octa-cis-undecaprenyl diphosphate + di-trans,octa-cis-undecaprenyl diphosphate + H(+)</text>
        <dbReference type="Rhea" id="RHEA:23708"/>
        <dbReference type="Rhea" id="RHEA-COMP:9602"/>
        <dbReference type="Rhea" id="RHEA-COMP:9603"/>
        <dbReference type="ChEBI" id="CHEBI:15378"/>
        <dbReference type="ChEBI" id="CHEBI:58405"/>
        <dbReference type="ChEBI" id="CHEBI:60033"/>
        <dbReference type="ChEBI" id="CHEBI:78435"/>
        <dbReference type="EC" id="2.4.99.28"/>
    </reaction>
</comment>
<gene>
    <name evidence="22" type="ORF">A2113_03755</name>
</gene>
<feature type="transmembrane region" description="Helical" evidence="21">
    <location>
        <begin position="141"/>
        <end position="174"/>
    </location>
</feature>
<evidence type="ECO:0000256" key="5">
    <source>
        <dbReference type="ARBA" id="ARBA00022676"/>
    </source>
</evidence>
<comment type="pathway">
    <text evidence="2">Cell wall biogenesis; peptidoglycan biosynthesis.</text>
</comment>
<evidence type="ECO:0000313" key="23">
    <source>
        <dbReference type="Proteomes" id="UP000176299"/>
    </source>
</evidence>
<feature type="transmembrane region" description="Helical" evidence="21">
    <location>
        <begin position="12"/>
        <end position="34"/>
    </location>
</feature>
<feature type="transmembrane region" description="Helical" evidence="21">
    <location>
        <begin position="261"/>
        <end position="286"/>
    </location>
</feature>
<feature type="transmembrane region" description="Helical" evidence="21">
    <location>
        <begin position="335"/>
        <end position="354"/>
    </location>
</feature>
<keyword evidence="8" id="KW-0133">Cell shape</keyword>
<evidence type="ECO:0000256" key="17">
    <source>
        <dbReference type="ARBA" id="ARBA00041185"/>
    </source>
</evidence>
<evidence type="ECO:0000256" key="1">
    <source>
        <dbReference type="ARBA" id="ARBA00004651"/>
    </source>
</evidence>
<protein>
    <recommendedName>
        <fullName evidence="17">Probable peptidoglycan glycosyltransferase FtsW</fullName>
        <ecNumber evidence="19">2.4.99.28</ecNumber>
    </recommendedName>
    <alternativeName>
        <fullName evidence="18">Cell division protein FtsW</fullName>
    </alternativeName>
    <alternativeName>
        <fullName evidence="15">Cell wall polymerase</fullName>
    </alternativeName>
    <alternativeName>
        <fullName evidence="14">Peptidoglycan polymerase</fullName>
    </alternativeName>
</protein>
<evidence type="ECO:0000256" key="16">
    <source>
        <dbReference type="ARBA" id="ARBA00038053"/>
    </source>
</evidence>
<organism evidence="22 23">
    <name type="scientific">Candidatus Woykebacteria bacterium GWA1_44_8</name>
    <dbReference type="NCBI Taxonomy" id="1802591"/>
    <lineage>
        <taxon>Bacteria</taxon>
        <taxon>Candidatus Woykeibacteriota</taxon>
    </lineage>
</organism>
<keyword evidence="9" id="KW-0573">Peptidoglycan synthesis</keyword>
<evidence type="ECO:0000256" key="12">
    <source>
        <dbReference type="ARBA" id="ARBA00023306"/>
    </source>
</evidence>
<proteinExistence type="inferred from homology"/>
<evidence type="ECO:0000256" key="9">
    <source>
        <dbReference type="ARBA" id="ARBA00022984"/>
    </source>
</evidence>
<dbReference type="GO" id="GO:0008955">
    <property type="term" value="F:peptidoglycan glycosyltransferase activity"/>
    <property type="evidence" value="ECO:0007669"/>
    <property type="project" value="UniProtKB-EC"/>
</dbReference>
<evidence type="ECO:0000313" key="22">
    <source>
        <dbReference type="EMBL" id="OGY21648.1"/>
    </source>
</evidence>
<evidence type="ECO:0000256" key="14">
    <source>
        <dbReference type="ARBA" id="ARBA00032370"/>
    </source>
</evidence>
<evidence type="ECO:0000256" key="3">
    <source>
        <dbReference type="ARBA" id="ARBA00022475"/>
    </source>
</evidence>
<keyword evidence="13" id="KW-0961">Cell wall biogenesis/degradation</keyword>
<dbReference type="NCBIfam" id="TIGR02614">
    <property type="entry name" value="ftsW"/>
    <property type="match status" value="1"/>
</dbReference>
<dbReference type="Proteomes" id="UP000176299">
    <property type="component" value="Unassembled WGS sequence"/>
</dbReference>
<feature type="transmembrane region" description="Helical" evidence="21">
    <location>
        <begin position="307"/>
        <end position="329"/>
    </location>
</feature>
<sequence length="369" mass="39877">MVKLSKTQTHRPDFILLVAVLALVLFGLLMIYNASPVTSLRDFGNPLYLIRLQAIWVAVGIVLGLVVFKIPYTLWQKTAPFLMLFALTLLIAVFIPGLGAKIYGAQRWLRLWFVGIQPAEFAKLAYIIYLSALLTRKIRFIPFLLITAGIVAIVLAQMDLGTSIIITLIGLTLYFLASGALWHIVVLAPCLVVLAGVFILTSGYRKARLLTFLNLSIDPQGISYHVNQVLIALGSGGLLGVGLGESRQKYGYIPEVTTDSIFAVIGNELGFVGSTVFIAVFILIIYRGFKIASLAPDKFGQLVAAGITTWICLQTFINIAGLVALLPLTGVPLPFTSYGGSSLVATLLSAALLLNISKHTKVSGGVVRK</sequence>
<dbReference type="InterPro" id="IPR001182">
    <property type="entry name" value="FtsW/RodA"/>
</dbReference>
<keyword evidence="4 22" id="KW-0132">Cell division</keyword>
<dbReference type="AlphaFoldDB" id="A0A1G1W1T7"/>
<evidence type="ECO:0000256" key="2">
    <source>
        <dbReference type="ARBA" id="ARBA00004752"/>
    </source>
</evidence>
<dbReference type="EMBL" id="MHCN01000011">
    <property type="protein sequence ID" value="OGY21648.1"/>
    <property type="molecule type" value="Genomic_DNA"/>
</dbReference>
<keyword evidence="11 21" id="KW-0472">Membrane</keyword>
<dbReference type="GO" id="GO:0032153">
    <property type="term" value="C:cell division site"/>
    <property type="evidence" value="ECO:0007669"/>
    <property type="project" value="TreeGrafter"/>
</dbReference>